<dbReference type="AlphaFoldDB" id="A0A6J5Y4M6"/>
<evidence type="ECO:0000313" key="1">
    <source>
        <dbReference type="EMBL" id="CAB4320361.1"/>
    </source>
</evidence>
<reference evidence="2" key="1">
    <citation type="journal article" date="2020" name="Genome Biol.">
        <title>Gamete binning: chromosome-level and haplotype-resolved genome assembly enabled by high-throughput single-cell sequencing of gamete genomes.</title>
        <authorList>
            <person name="Campoy J.A."/>
            <person name="Sun H."/>
            <person name="Goel M."/>
            <person name="Jiao W.-B."/>
            <person name="Folz-Donahue K."/>
            <person name="Wang N."/>
            <person name="Rubio M."/>
            <person name="Liu C."/>
            <person name="Kukat C."/>
            <person name="Ruiz D."/>
            <person name="Huettel B."/>
            <person name="Schneeberger K."/>
        </authorList>
    </citation>
    <scope>NUCLEOTIDE SEQUENCE [LARGE SCALE GENOMIC DNA]</scope>
    <source>
        <strain evidence="2">cv. Rojo Pasion</strain>
    </source>
</reference>
<name>A0A6J5Y4M6_PRUAR</name>
<sequence length="56" mass="6109">MRPGFEELLRSGLLGARSFDGRLGLELEWDLRSDPSARIGECTAEMLKLGGRSNSG</sequence>
<organism evidence="1 2">
    <name type="scientific">Prunus armeniaca</name>
    <name type="common">Apricot</name>
    <name type="synonym">Armeniaca vulgaris</name>
    <dbReference type="NCBI Taxonomy" id="36596"/>
    <lineage>
        <taxon>Eukaryota</taxon>
        <taxon>Viridiplantae</taxon>
        <taxon>Streptophyta</taxon>
        <taxon>Embryophyta</taxon>
        <taxon>Tracheophyta</taxon>
        <taxon>Spermatophyta</taxon>
        <taxon>Magnoliopsida</taxon>
        <taxon>eudicotyledons</taxon>
        <taxon>Gunneridae</taxon>
        <taxon>Pentapetalae</taxon>
        <taxon>rosids</taxon>
        <taxon>fabids</taxon>
        <taxon>Rosales</taxon>
        <taxon>Rosaceae</taxon>
        <taxon>Amygdaloideae</taxon>
        <taxon>Amygdaleae</taxon>
        <taxon>Prunus</taxon>
    </lineage>
</organism>
<keyword evidence="2" id="KW-1185">Reference proteome</keyword>
<protein>
    <submittedName>
        <fullName evidence="1">Uncharacterized protein</fullName>
    </submittedName>
</protein>
<dbReference type="Proteomes" id="UP000507245">
    <property type="component" value="Unassembled WGS sequence"/>
</dbReference>
<gene>
    <name evidence="1" type="ORF">ORAREDHAP_LOCUS49148</name>
</gene>
<accession>A0A6J5Y4M6</accession>
<dbReference type="EMBL" id="CAEKKB010000008">
    <property type="protein sequence ID" value="CAB4320361.1"/>
    <property type="molecule type" value="Genomic_DNA"/>
</dbReference>
<proteinExistence type="predicted"/>
<evidence type="ECO:0000313" key="2">
    <source>
        <dbReference type="Proteomes" id="UP000507245"/>
    </source>
</evidence>